<evidence type="ECO:0000313" key="3">
    <source>
        <dbReference type="Proteomes" id="UP000326396"/>
    </source>
</evidence>
<keyword evidence="3" id="KW-1185">Reference proteome</keyword>
<dbReference type="Proteomes" id="UP000326396">
    <property type="component" value="Linkage Group LG19"/>
</dbReference>
<reference evidence="2 3" key="1">
    <citation type="submission" date="2019-05" db="EMBL/GenBank/DDBJ databases">
        <title>Mikania micrantha, genome provides insights into the molecular mechanism of rapid growth.</title>
        <authorList>
            <person name="Liu B."/>
        </authorList>
    </citation>
    <scope>NUCLEOTIDE SEQUENCE [LARGE SCALE GENOMIC DNA]</scope>
    <source>
        <strain evidence="2">NLD-2019</strain>
        <tissue evidence="2">Leaf</tissue>
    </source>
</reference>
<dbReference type="AlphaFoldDB" id="A0A5N6NHD5"/>
<gene>
    <name evidence="2" type="ORF">E3N88_19951</name>
</gene>
<feature type="region of interest" description="Disordered" evidence="1">
    <location>
        <begin position="1"/>
        <end position="30"/>
    </location>
</feature>
<protein>
    <submittedName>
        <fullName evidence="2">Uncharacterized protein</fullName>
    </submittedName>
</protein>
<feature type="compositionally biased region" description="Gly residues" evidence="1">
    <location>
        <begin position="1"/>
        <end position="11"/>
    </location>
</feature>
<sequence length="77" mass="8236">MKLHTGDGGTQGTSVNGHSDHGGELSRFSPSGCFRAVSRLARELRVSRWWADLSRLPVVVNRGGGVQEMKAIESDAG</sequence>
<name>A0A5N6NHD5_9ASTR</name>
<comment type="caution">
    <text evidence="2">The sequence shown here is derived from an EMBL/GenBank/DDBJ whole genome shotgun (WGS) entry which is preliminary data.</text>
</comment>
<evidence type="ECO:0000256" key="1">
    <source>
        <dbReference type="SAM" id="MobiDB-lite"/>
    </source>
</evidence>
<evidence type="ECO:0000313" key="2">
    <source>
        <dbReference type="EMBL" id="KAD4887880.1"/>
    </source>
</evidence>
<dbReference type="EMBL" id="SZYD01000011">
    <property type="protein sequence ID" value="KAD4887880.1"/>
    <property type="molecule type" value="Genomic_DNA"/>
</dbReference>
<organism evidence="2 3">
    <name type="scientific">Mikania micrantha</name>
    <name type="common">bitter vine</name>
    <dbReference type="NCBI Taxonomy" id="192012"/>
    <lineage>
        <taxon>Eukaryota</taxon>
        <taxon>Viridiplantae</taxon>
        <taxon>Streptophyta</taxon>
        <taxon>Embryophyta</taxon>
        <taxon>Tracheophyta</taxon>
        <taxon>Spermatophyta</taxon>
        <taxon>Magnoliopsida</taxon>
        <taxon>eudicotyledons</taxon>
        <taxon>Gunneridae</taxon>
        <taxon>Pentapetalae</taxon>
        <taxon>asterids</taxon>
        <taxon>campanulids</taxon>
        <taxon>Asterales</taxon>
        <taxon>Asteraceae</taxon>
        <taxon>Asteroideae</taxon>
        <taxon>Heliantheae alliance</taxon>
        <taxon>Eupatorieae</taxon>
        <taxon>Mikania</taxon>
    </lineage>
</organism>
<accession>A0A5N6NHD5</accession>
<proteinExistence type="predicted"/>